<dbReference type="Pfam" id="PF04646">
    <property type="entry name" value="DUF604"/>
    <property type="match status" value="1"/>
</dbReference>
<reference evidence="2 3" key="1">
    <citation type="submission" date="2024-01" db="EMBL/GenBank/DDBJ databases">
        <title>Genome assemblies of Stephania.</title>
        <authorList>
            <person name="Yang L."/>
        </authorList>
    </citation>
    <scope>NUCLEOTIDE SEQUENCE [LARGE SCALE GENOMIC DNA]</scope>
    <source>
        <strain evidence="2">QJT</strain>
        <tissue evidence="2">Leaf</tissue>
    </source>
</reference>
<protein>
    <submittedName>
        <fullName evidence="2">Uncharacterized protein</fullName>
    </submittedName>
</protein>
<comment type="caution">
    <text evidence="2">The sequence shown here is derived from an EMBL/GenBank/DDBJ whole genome shotgun (WGS) entry which is preliminary data.</text>
</comment>
<name>A0AAP0J006_9MAGN</name>
<sequence>MSTMRKTSHNPIEFSKSITKRAGDSFTLIMKIFLLISLSVLIVLLLFSTTIHHSQKLIEVADTVHRNQVTHLEELNQEEPETNISHILFGIASSANTWPHRTQLNRIWWDKNATRGFVWLDKPLAHSESTRSSPPIRVSEDTSRFKYSCSFGNRSAVRIARIVLESFRLGIDDVRWFVMGDDDTVFFRDNLVFVLSKYDHNQIVYVGGISECVEQVTFHSYTMGFGGGGFAISYPLAKELVRVLDGCIDRYHDLYGSDDRIASCLTEIGVRVTVEPGFHQMDIRGSAYGLLAAHPMAPLVTVHHLQNVEPLLPNQTREESVRTLYAAYKRDPARALQQSMCYDLQRKWSVSVSWGYTAQIYTRLMTAKELWTAMRTYRTIRKNTKGPFTYNTREVANVGPCEREVRYFVSGDVEERGKETVSYYRRNGSEIVGCGGVEKVLPRMVRVVAAKMDYKQWKKSPRRQCCEVMSESGEESTDMGSSLLNVMIRNCRAGETLTPLDV</sequence>
<dbReference type="PANTHER" id="PTHR10811">
    <property type="entry name" value="FRINGE-RELATED"/>
    <property type="match status" value="1"/>
</dbReference>
<proteinExistence type="predicted"/>
<keyword evidence="1" id="KW-0812">Transmembrane</keyword>
<keyword evidence="3" id="KW-1185">Reference proteome</keyword>
<keyword evidence="1" id="KW-1133">Transmembrane helix</keyword>
<feature type="transmembrane region" description="Helical" evidence="1">
    <location>
        <begin position="26"/>
        <end position="47"/>
    </location>
</feature>
<gene>
    <name evidence="2" type="ORF">Sjap_013504</name>
</gene>
<evidence type="ECO:0000256" key="1">
    <source>
        <dbReference type="SAM" id="Phobius"/>
    </source>
</evidence>
<dbReference type="FunFam" id="3.90.550.50:FF:000006">
    <property type="entry name" value="Fringe-related protein-like"/>
    <property type="match status" value="1"/>
</dbReference>
<evidence type="ECO:0000313" key="3">
    <source>
        <dbReference type="Proteomes" id="UP001417504"/>
    </source>
</evidence>
<dbReference type="Proteomes" id="UP001417504">
    <property type="component" value="Unassembled WGS sequence"/>
</dbReference>
<accession>A0AAP0J006</accession>
<dbReference type="AlphaFoldDB" id="A0AAP0J006"/>
<dbReference type="InterPro" id="IPR006740">
    <property type="entry name" value="DUF604"/>
</dbReference>
<dbReference type="Gene3D" id="3.90.550.50">
    <property type="match status" value="1"/>
</dbReference>
<keyword evidence="1" id="KW-0472">Membrane</keyword>
<organism evidence="2 3">
    <name type="scientific">Stephania japonica</name>
    <dbReference type="NCBI Taxonomy" id="461633"/>
    <lineage>
        <taxon>Eukaryota</taxon>
        <taxon>Viridiplantae</taxon>
        <taxon>Streptophyta</taxon>
        <taxon>Embryophyta</taxon>
        <taxon>Tracheophyta</taxon>
        <taxon>Spermatophyta</taxon>
        <taxon>Magnoliopsida</taxon>
        <taxon>Ranunculales</taxon>
        <taxon>Menispermaceae</taxon>
        <taxon>Menispermoideae</taxon>
        <taxon>Cissampelideae</taxon>
        <taxon>Stephania</taxon>
    </lineage>
</organism>
<evidence type="ECO:0000313" key="2">
    <source>
        <dbReference type="EMBL" id="KAK9123902.1"/>
    </source>
</evidence>
<dbReference type="EMBL" id="JBBNAE010000005">
    <property type="protein sequence ID" value="KAK9123902.1"/>
    <property type="molecule type" value="Genomic_DNA"/>
</dbReference>